<feature type="compositionally biased region" description="Basic residues" evidence="3">
    <location>
        <begin position="383"/>
        <end position="394"/>
    </location>
</feature>
<dbReference type="SUPFAM" id="SSF46785">
    <property type="entry name" value="Winged helix' DNA-binding domain"/>
    <property type="match status" value="2"/>
</dbReference>
<feature type="compositionally biased region" description="Basic and acidic residues" evidence="3">
    <location>
        <begin position="48"/>
        <end position="65"/>
    </location>
</feature>
<dbReference type="InterPro" id="IPR036388">
    <property type="entry name" value="WH-like_DNA-bd_sf"/>
</dbReference>
<dbReference type="PROSITE" id="PS50102">
    <property type="entry name" value="RRM"/>
    <property type="match status" value="1"/>
</dbReference>
<feature type="domain" description="HTH La-type RNA-binding" evidence="6">
    <location>
        <begin position="70"/>
        <end position="210"/>
    </location>
</feature>
<evidence type="ECO:0000256" key="4">
    <source>
        <dbReference type="SAM" id="Phobius"/>
    </source>
</evidence>
<keyword evidence="4" id="KW-0472">Membrane</keyword>
<dbReference type="Pfam" id="PF00076">
    <property type="entry name" value="RRM_1"/>
    <property type="match status" value="1"/>
</dbReference>
<evidence type="ECO:0000259" key="6">
    <source>
        <dbReference type="PROSITE" id="PS50961"/>
    </source>
</evidence>
<evidence type="ECO:0008006" key="9">
    <source>
        <dbReference type="Google" id="ProtNLM"/>
    </source>
</evidence>
<evidence type="ECO:0000313" key="8">
    <source>
        <dbReference type="Proteomes" id="UP001428341"/>
    </source>
</evidence>
<keyword evidence="1 2" id="KW-0694">RNA-binding</keyword>
<dbReference type="PROSITE" id="PS50961">
    <property type="entry name" value="HTH_LA"/>
    <property type="match status" value="1"/>
</dbReference>
<dbReference type="Proteomes" id="UP001428341">
    <property type="component" value="Unassembled WGS sequence"/>
</dbReference>
<feature type="region of interest" description="Disordered" evidence="3">
    <location>
        <begin position="315"/>
        <end position="355"/>
    </location>
</feature>
<dbReference type="GO" id="GO:0005634">
    <property type="term" value="C:nucleus"/>
    <property type="evidence" value="ECO:0007669"/>
    <property type="project" value="TreeGrafter"/>
</dbReference>
<feature type="compositionally biased region" description="Basic and acidic residues" evidence="3">
    <location>
        <begin position="369"/>
        <end position="382"/>
    </location>
</feature>
<evidence type="ECO:0000256" key="3">
    <source>
        <dbReference type="SAM" id="MobiDB-lite"/>
    </source>
</evidence>
<evidence type="ECO:0000313" key="7">
    <source>
        <dbReference type="EMBL" id="KAK9224071.1"/>
    </source>
</evidence>
<feature type="region of interest" description="Disordered" evidence="3">
    <location>
        <begin position="369"/>
        <end position="430"/>
    </location>
</feature>
<dbReference type="InterPro" id="IPR006630">
    <property type="entry name" value="La_HTH"/>
</dbReference>
<dbReference type="InterPro" id="IPR045180">
    <property type="entry name" value="La_dom_prot"/>
</dbReference>
<dbReference type="InterPro" id="IPR034878">
    <property type="entry name" value="La-rel_plant_RRM"/>
</dbReference>
<feature type="region of interest" description="Disordered" evidence="3">
    <location>
        <begin position="1"/>
        <end position="68"/>
    </location>
</feature>
<dbReference type="SMART" id="SM00360">
    <property type="entry name" value="RRM"/>
    <property type="match status" value="1"/>
</dbReference>
<dbReference type="GO" id="GO:0003729">
    <property type="term" value="F:mRNA binding"/>
    <property type="evidence" value="ECO:0007669"/>
    <property type="project" value="TreeGrafter"/>
</dbReference>
<dbReference type="Pfam" id="PF05383">
    <property type="entry name" value="La"/>
    <property type="match status" value="1"/>
</dbReference>
<dbReference type="InterPro" id="IPR036390">
    <property type="entry name" value="WH_DNA-bd_sf"/>
</dbReference>
<dbReference type="PANTHER" id="PTHR22792:SF159">
    <property type="entry name" value="LA-RELATED PROTEIN 1B-RELATED"/>
    <property type="match status" value="1"/>
</dbReference>
<keyword evidence="4" id="KW-0812">Transmembrane</keyword>
<protein>
    <recommendedName>
        <fullName evidence="9">La-related protein 6A</fullName>
    </recommendedName>
</protein>
<comment type="caution">
    <text evidence="7">The sequence shown here is derived from an EMBL/GenBank/DDBJ whole genome shotgun (WGS) entry which is preliminary data.</text>
</comment>
<feature type="domain" description="RRM" evidence="5">
    <location>
        <begin position="217"/>
        <end position="307"/>
    </location>
</feature>
<dbReference type="AlphaFoldDB" id="A0AAP0MVD0"/>
<dbReference type="InterPro" id="IPR000504">
    <property type="entry name" value="RRM_dom"/>
</dbReference>
<keyword evidence="4" id="KW-1133">Transmembrane helix</keyword>
<feature type="transmembrane region" description="Helical" evidence="4">
    <location>
        <begin position="149"/>
        <end position="168"/>
    </location>
</feature>
<feature type="compositionally biased region" description="Basic and acidic residues" evidence="3">
    <location>
        <begin position="337"/>
        <end position="349"/>
    </location>
</feature>
<evidence type="ECO:0000256" key="2">
    <source>
        <dbReference type="PROSITE-ProRule" id="PRU00332"/>
    </source>
</evidence>
<evidence type="ECO:0000256" key="1">
    <source>
        <dbReference type="ARBA" id="ARBA00022884"/>
    </source>
</evidence>
<sequence length="665" mass="74946">MDGLEVPTSTTAIPAVDSNPPSPRLDPDFSPVGSPEHDIPDVPVPPSDDDHDHDHCEDPIKDHENSSTPAVLTDDLKQRIIKQVEYYFSDENLPTDKYMMNLIRKNKEGFGKYSAMYLCFQLLKHQTNRDDEGDEVKQEYLYQSFPITLFSYLWFVFLAVPISVIASFRKLKRLTRNHAWIVAALRESSLLVVSSNGKKVKRLNPLPVTEVRDPKLFTVLVENLPEDHSVENMQRIFAEAGKIKSICIRDPNVVEESKKSSKYEYLVSNKLHAFVEYETVEAAEKAVATLNDEQDWRNGLRVKLLKRMGNYGQRRQAWRGSDYEKNNSGRTSDPAGNEEHQNSNDRHDDTPDEEASPLTCYFMKLLEGEHLSNSKEKNDGQKGRNRGRSRRQRYRGGPNGLGHGTTSSHALEPTKPPPGPRMPDGTRGFSMGRDVEIGLGLNVLAMTGVVTLWRHSQSHLGHFRARRSSSLIAAKTSCRFRSGSLSPELNGSKSNVSRTHGYQLQYAAVQVGAFNDDFDIASFDNWSDDEGTVGYMVSSSEGEESDGEIVLNSISDTDLPSVFVSNNDALTLTAHRLAMIGRARRRHRQDQTWVIYQSWTDNLLDCAASICGLVCMEDCQTALGTLLLDPSLFYFSSFSLLRRIYMRPIAQKSEDSSDHQKRRAC</sequence>
<proteinExistence type="predicted"/>
<reference evidence="7 8" key="1">
    <citation type="submission" date="2024-05" db="EMBL/GenBank/DDBJ databases">
        <title>Haplotype-resolved chromosome-level genome assembly of Huyou (Citrus changshanensis).</title>
        <authorList>
            <person name="Miao C."/>
            <person name="Chen W."/>
            <person name="Wu Y."/>
            <person name="Wang L."/>
            <person name="Zhao S."/>
            <person name="Grierson D."/>
            <person name="Xu C."/>
            <person name="Chen K."/>
        </authorList>
    </citation>
    <scope>NUCLEOTIDE SEQUENCE [LARGE SCALE GENOMIC DNA]</scope>
    <source>
        <strain evidence="7">01-14</strain>
        <tissue evidence="7">Leaf</tissue>
    </source>
</reference>
<dbReference type="SUPFAM" id="SSF54928">
    <property type="entry name" value="RNA-binding domain, RBD"/>
    <property type="match status" value="1"/>
</dbReference>
<dbReference type="CDD" id="cd12288">
    <property type="entry name" value="RRM_La_like_plant"/>
    <property type="match status" value="1"/>
</dbReference>
<dbReference type="SMART" id="SM00715">
    <property type="entry name" value="LA"/>
    <property type="match status" value="1"/>
</dbReference>
<dbReference type="InterPro" id="IPR035979">
    <property type="entry name" value="RBD_domain_sf"/>
</dbReference>
<dbReference type="Gene3D" id="1.10.10.10">
    <property type="entry name" value="Winged helix-like DNA-binding domain superfamily/Winged helix DNA-binding domain"/>
    <property type="match status" value="1"/>
</dbReference>
<dbReference type="InterPro" id="IPR012677">
    <property type="entry name" value="Nucleotide-bd_a/b_plait_sf"/>
</dbReference>
<name>A0AAP0MVD0_9ROSI</name>
<keyword evidence="8" id="KW-1185">Reference proteome</keyword>
<evidence type="ECO:0000259" key="5">
    <source>
        <dbReference type="PROSITE" id="PS50102"/>
    </source>
</evidence>
<accession>A0AAP0MVD0</accession>
<organism evidence="7 8">
    <name type="scientific">Citrus x changshan-huyou</name>
    <dbReference type="NCBI Taxonomy" id="2935761"/>
    <lineage>
        <taxon>Eukaryota</taxon>
        <taxon>Viridiplantae</taxon>
        <taxon>Streptophyta</taxon>
        <taxon>Embryophyta</taxon>
        <taxon>Tracheophyta</taxon>
        <taxon>Spermatophyta</taxon>
        <taxon>Magnoliopsida</taxon>
        <taxon>eudicotyledons</taxon>
        <taxon>Gunneridae</taxon>
        <taxon>Pentapetalae</taxon>
        <taxon>rosids</taxon>
        <taxon>malvids</taxon>
        <taxon>Sapindales</taxon>
        <taxon>Rutaceae</taxon>
        <taxon>Aurantioideae</taxon>
        <taxon>Citrus</taxon>
    </lineage>
</organism>
<gene>
    <name evidence="7" type="ORF">WN944_012520</name>
</gene>
<dbReference type="Gene3D" id="3.30.70.330">
    <property type="match status" value="1"/>
</dbReference>
<dbReference type="EMBL" id="JBCGBO010000002">
    <property type="protein sequence ID" value="KAK9224071.1"/>
    <property type="molecule type" value="Genomic_DNA"/>
</dbReference>
<dbReference type="PANTHER" id="PTHR22792">
    <property type="entry name" value="LUPUS LA PROTEIN-RELATED"/>
    <property type="match status" value="1"/>
</dbReference>